<dbReference type="STRING" id="415747.SAMN03097708_02315"/>
<keyword evidence="3" id="KW-1185">Reference proteome</keyword>
<reference evidence="2 3" key="1">
    <citation type="submission" date="2016-10" db="EMBL/GenBank/DDBJ databases">
        <authorList>
            <person name="de Groot N.N."/>
        </authorList>
    </citation>
    <scope>NUCLEOTIDE SEQUENCE [LARGE SCALE GENOMIC DNA]</scope>
    <source>
        <strain evidence="2 3">HLD2</strain>
    </source>
</reference>
<proteinExistence type="predicted"/>
<organism evidence="2 3">
    <name type="scientific">Thiohalomonas denitrificans</name>
    <dbReference type="NCBI Taxonomy" id="415747"/>
    <lineage>
        <taxon>Bacteria</taxon>
        <taxon>Pseudomonadati</taxon>
        <taxon>Pseudomonadota</taxon>
        <taxon>Gammaproteobacteria</taxon>
        <taxon>Thiohalomonadales</taxon>
        <taxon>Thiohalomonadaceae</taxon>
        <taxon>Thiohalomonas</taxon>
    </lineage>
</organism>
<dbReference type="EMBL" id="FMWD01000006">
    <property type="protein sequence ID" value="SCZ62399.1"/>
    <property type="molecule type" value="Genomic_DNA"/>
</dbReference>
<evidence type="ECO:0000259" key="1">
    <source>
        <dbReference type="Pfam" id="PF02581"/>
    </source>
</evidence>
<name>A0A1G5QMP1_9GAMM</name>
<dbReference type="GO" id="GO:0009228">
    <property type="term" value="P:thiamine biosynthetic process"/>
    <property type="evidence" value="ECO:0007669"/>
    <property type="project" value="UniProtKB-KW"/>
</dbReference>
<dbReference type="InterPro" id="IPR013785">
    <property type="entry name" value="Aldolase_TIM"/>
</dbReference>
<dbReference type="Proteomes" id="UP000199648">
    <property type="component" value="Unassembled WGS sequence"/>
</dbReference>
<dbReference type="AlphaFoldDB" id="A0A1G5QMP1"/>
<accession>A0A1G5QMP1</accession>
<evidence type="ECO:0000313" key="2">
    <source>
        <dbReference type="EMBL" id="SCZ62399.1"/>
    </source>
</evidence>
<dbReference type="Gene3D" id="3.20.20.70">
    <property type="entry name" value="Aldolase class I"/>
    <property type="match status" value="1"/>
</dbReference>
<feature type="domain" description="Thiamine phosphate synthase/TenI" evidence="1">
    <location>
        <begin position="5"/>
        <end position="93"/>
    </location>
</feature>
<dbReference type="SUPFAM" id="SSF51391">
    <property type="entry name" value="Thiamin phosphate synthase"/>
    <property type="match status" value="1"/>
</dbReference>
<dbReference type="InterPro" id="IPR022998">
    <property type="entry name" value="ThiamineP_synth_TenI"/>
</dbReference>
<gene>
    <name evidence="2" type="ORF">SAMN03097708_02315</name>
</gene>
<dbReference type="Pfam" id="PF02581">
    <property type="entry name" value="TMP-TENI"/>
    <property type="match status" value="1"/>
</dbReference>
<dbReference type="RefSeq" id="WP_092997088.1">
    <property type="nucleotide sequence ID" value="NZ_FMWD01000006.1"/>
</dbReference>
<dbReference type="InterPro" id="IPR036206">
    <property type="entry name" value="ThiamineP_synth_sf"/>
</dbReference>
<evidence type="ECO:0000313" key="3">
    <source>
        <dbReference type="Proteomes" id="UP000199648"/>
    </source>
</evidence>
<sequence>MPPALVEELGADGLHLDSKALNSADKRPVPETYLLAVSGHTLKALRKGEALGASFAVLPPIKYTKAHPDIEPLGWDGLETIAAQLKIPLYALGPEFIE</sequence>
<dbReference type="OrthoDB" id="9810648at2"/>
<protein>
    <submittedName>
        <fullName evidence="2">Thiamine monophosphate synthase/TENI</fullName>
    </submittedName>
</protein>